<dbReference type="AlphaFoldDB" id="A0A1Y2FNH2"/>
<feature type="signal peptide" evidence="1">
    <location>
        <begin position="1"/>
        <end position="22"/>
    </location>
</feature>
<dbReference type="Proteomes" id="UP000193685">
    <property type="component" value="Unassembled WGS sequence"/>
</dbReference>
<evidence type="ECO:0000313" key="2">
    <source>
        <dbReference type="EMBL" id="ORY85508.1"/>
    </source>
</evidence>
<dbReference type="RefSeq" id="XP_040726990.1">
    <property type="nucleotide sequence ID" value="XM_040870986.1"/>
</dbReference>
<comment type="caution">
    <text evidence="2">The sequence shown here is derived from an EMBL/GenBank/DDBJ whole genome shotgun (WGS) entry which is preliminary data.</text>
</comment>
<dbReference type="EMBL" id="MCFI01000004">
    <property type="protein sequence ID" value="ORY85508.1"/>
    <property type="molecule type" value="Genomic_DNA"/>
</dbReference>
<keyword evidence="3" id="KW-1185">Reference proteome</keyword>
<sequence>MHSHIFVGSFVNLIATFSACQALSIGYVLDTHDSTGDCKNVAQYQADFKLIERNIPKPTDGSQIIVRLSSSDKCKVFDIAIDALAASDISDMRLWFDFQIPTIKGNDTLKGNGDFSKETLNSVLLGYIVDQVRNSIKFGQACDYLAGISLEHYGGLNAEDIQAAMATVAISRFISPSACSRVMSTFKTSAFAWLYEYRKLTGMGQIEFPFDIGVPIDDPDIHVITASLVNTVDDLVAAFPDVPVVVAGVSWASPWTSVRSASSTDQQLYWQQFWCAKGDVASANTIKAVFWDSAIDGANTNGLLDKDGNVKFRLENCKAM</sequence>
<evidence type="ECO:0008006" key="4">
    <source>
        <dbReference type="Google" id="ProtNLM"/>
    </source>
</evidence>
<accession>A0A1Y2FNH2</accession>
<evidence type="ECO:0000313" key="3">
    <source>
        <dbReference type="Proteomes" id="UP000193685"/>
    </source>
</evidence>
<evidence type="ECO:0000256" key="1">
    <source>
        <dbReference type="SAM" id="SignalP"/>
    </source>
</evidence>
<proteinExistence type="predicted"/>
<dbReference type="GeneID" id="63787585"/>
<organism evidence="2 3">
    <name type="scientific">Protomyces lactucae-debilis</name>
    <dbReference type="NCBI Taxonomy" id="2754530"/>
    <lineage>
        <taxon>Eukaryota</taxon>
        <taxon>Fungi</taxon>
        <taxon>Dikarya</taxon>
        <taxon>Ascomycota</taxon>
        <taxon>Taphrinomycotina</taxon>
        <taxon>Taphrinomycetes</taxon>
        <taxon>Taphrinales</taxon>
        <taxon>Protomycetaceae</taxon>
        <taxon>Protomyces</taxon>
    </lineage>
</organism>
<reference evidence="2 3" key="1">
    <citation type="submission" date="2016-07" db="EMBL/GenBank/DDBJ databases">
        <title>Pervasive Adenine N6-methylation of Active Genes in Fungi.</title>
        <authorList>
            <consortium name="DOE Joint Genome Institute"/>
            <person name="Mondo S.J."/>
            <person name="Dannebaum R.O."/>
            <person name="Kuo R.C."/>
            <person name="Labutti K."/>
            <person name="Haridas S."/>
            <person name="Kuo A."/>
            <person name="Salamov A."/>
            <person name="Ahrendt S.R."/>
            <person name="Lipzen A."/>
            <person name="Sullivan W."/>
            <person name="Andreopoulos W.B."/>
            <person name="Clum A."/>
            <person name="Lindquist E."/>
            <person name="Daum C."/>
            <person name="Ramamoorthy G.K."/>
            <person name="Gryganskyi A."/>
            <person name="Culley D."/>
            <person name="Magnuson J.K."/>
            <person name="James T.Y."/>
            <person name="O'Malley M.A."/>
            <person name="Stajich J.E."/>
            <person name="Spatafora J.W."/>
            <person name="Visel A."/>
            <person name="Grigoriev I.V."/>
        </authorList>
    </citation>
    <scope>NUCLEOTIDE SEQUENCE [LARGE SCALE GENOMIC DNA]</scope>
    <source>
        <strain evidence="2 3">12-1054</strain>
    </source>
</reference>
<keyword evidence="1" id="KW-0732">Signal</keyword>
<gene>
    <name evidence="2" type="ORF">BCR37DRAFT_391283</name>
</gene>
<protein>
    <recommendedName>
        <fullName evidence="4">Glycoside hydrolase superfamily</fullName>
    </recommendedName>
</protein>
<feature type="chain" id="PRO_5013096108" description="Glycoside hydrolase superfamily" evidence="1">
    <location>
        <begin position="23"/>
        <end position="320"/>
    </location>
</feature>
<name>A0A1Y2FNH2_PROLT</name>